<proteinExistence type="predicted"/>
<dbReference type="STRING" id="112234.SAMN05421768_105246"/>
<evidence type="ECO:0000313" key="1">
    <source>
        <dbReference type="EMBL" id="SIS36402.1"/>
    </source>
</evidence>
<gene>
    <name evidence="1" type="ORF">SAMN05421768_105246</name>
</gene>
<reference evidence="1 2" key="1">
    <citation type="submission" date="2017-01" db="EMBL/GenBank/DDBJ databases">
        <authorList>
            <person name="Mah S.A."/>
            <person name="Swanson W.J."/>
            <person name="Moy G.W."/>
            <person name="Vacquier V.D."/>
        </authorList>
    </citation>
    <scope>NUCLEOTIDE SEQUENCE [LARGE SCALE GENOMIC DNA]</scope>
    <source>
        <strain evidence="1 2">DSM 16927</strain>
    </source>
</reference>
<evidence type="ECO:0000313" key="2">
    <source>
        <dbReference type="Proteomes" id="UP000186106"/>
    </source>
</evidence>
<dbReference type="AlphaFoldDB" id="A0A1N7IH82"/>
<protein>
    <submittedName>
        <fullName evidence="1">Uncharacterized protein</fullName>
    </submittedName>
</protein>
<dbReference type="RefSeq" id="WP_164463063.1">
    <property type="nucleotide sequence ID" value="NZ_CP033926.1"/>
</dbReference>
<organism evidence="1 2">
    <name type="scientific">Chryseobacterium joostei</name>
    <dbReference type="NCBI Taxonomy" id="112234"/>
    <lineage>
        <taxon>Bacteria</taxon>
        <taxon>Pseudomonadati</taxon>
        <taxon>Bacteroidota</taxon>
        <taxon>Flavobacteriia</taxon>
        <taxon>Flavobacteriales</taxon>
        <taxon>Weeksellaceae</taxon>
        <taxon>Chryseobacterium group</taxon>
        <taxon>Chryseobacterium</taxon>
    </lineage>
</organism>
<dbReference type="Proteomes" id="UP000186106">
    <property type="component" value="Unassembled WGS sequence"/>
</dbReference>
<sequence length="47" mass="5328">MLQWGVQSIAALGLLEKHKFYHIIFGLYGQEAQPLPELPPLQPVKNN</sequence>
<name>A0A1N7IH82_9FLAO</name>
<accession>A0A1N7IH82</accession>
<dbReference type="EMBL" id="FTNZ01000005">
    <property type="protein sequence ID" value="SIS36402.1"/>
    <property type="molecule type" value="Genomic_DNA"/>
</dbReference>